<comment type="similarity">
    <text evidence="1">Belongs to the PI3/PI4-kinase family. Type III PI4K subfamily.</text>
</comment>
<dbReference type="Pfam" id="PF00792">
    <property type="entry name" value="PI3K_C2"/>
    <property type="match status" value="1"/>
</dbReference>
<name>A0ABN7SPL8_OIKDI</name>
<keyword evidence="13" id="KW-1185">Reference proteome</keyword>
<dbReference type="InterPro" id="IPR042236">
    <property type="entry name" value="PI3K_accessory_sf"/>
</dbReference>
<evidence type="ECO:0000313" key="13">
    <source>
        <dbReference type="Proteomes" id="UP001158576"/>
    </source>
</evidence>
<evidence type="ECO:0000259" key="9">
    <source>
        <dbReference type="PROSITE" id="PS50290"/>
    </source>
</evidence>
<dbReference type="InterPro" id="IPR057756">
    <property type="entry name" value="PI3-kinase_type3/VPS34_cat"/>
</dbReference>
<dbReference type="Proteomes" id="UP001158576">
    <property type="component" value="Chromosome XSR"/>
</dbReference>
<dbReference type="CDD" id="cd00896">
    <property type="entry name" value="PI3Kc_III"/>
    <property type="match status" value="1"/>
</dbReference>
<evidence type="ECO:0000256" key="3">
    <source>
        <dbReference type="ARBA" id="ARBA00019787"/>
    </source>
</evidence>
<evidence type="ECO:0000256" key="4">
    <source>
        <dbReference type="ARBA" id="ARBA00022679"/>
    </source>
</evidence>
<feature type="domain" description="PI3K/PI4K catalytic" evidence="9">
    <location>
        <begin position="589"/>
        <end position="846"/>
    </location>
</feature>
<dbReference type="SUPFAM" id="SSF56112">
    <property type="entry name" value="Protein kinase-like (PK-like)"/>
    <property type="match status" value="1"/>
</dbReference>
<dbReference type="EC" id="2.7.1.137" evidence="2 8"/>
<dbReference type="InterPro" id="IPR011009">
    <property type="entry name" value="Kinase-like_dom_sf"/>
</dbReference>
<dbReference type="InterPro" id="IPR016024">
    <property type="entry name" value="ARM-type_fold"/>
</dbReference>
<sequence>MKDRRDHFHYVYSSDLRQRLNIRIGSLEGHIPEKPIEDVLNNEIHSFVTDRYVYISVELYASGRPYSLPAQSHPIPVPRKNPNSSASQKVKWDQWLTLPVQFCELPRDSVLALRLLEFGTDVCLGSSVCEVFSEIGEFLQGTRDLWVWPMMEPDPRYHNSSTSSKGQIDKNHQMHRLKPLKDNMNFKENSKIEWLNNWTTKEMSQLSHKESNVGDFMNLVIETESLAFREGQNRSTPAGYHPEKRVLDYACVYMENNADQDVTVTTDHKLYRVPDFIARENIVEEAHLKVVRSIGRSMTETKKPSPVERDRLMKIIQEGLTENDIENGTMVFKFRNFLSSYPNALIPFLTSIRWLDPDEKSTALCALDNWAPIKPEAALGLLGNSLAGKQIEVRKYAVSRLRAAQGEDLELYLLQLVQALKYESQAGDGVSRAQLLQESMIDDSGSLSISHNQVQGGLEQFLLEVAQLDQSIGSYLYWFINVEAQNEANEDFRSLHSYDYNRFLEHFNSSFYKSRREKQRAELLRQEKLITDLINELRACEKYSSRPERLEQFKSRLEDETPREEYGTFSNFKPTMYPLDPRKKIVGINIDKTYLFKSAMMPALVFFKLEGGGEVGAIIKVGDDLRQDQLILQMITLMNRLLLEEKLDLKLTPYCTLATSIDAGLMEFVPDSKGIGDILRKEGSIGKYLQECRGPRSVIMDNYVRSCAGYCVVTYILGVGDRHNDNLLITRDGKLFHVDFGFILGRDPKPMQPHMKLSREMVEAMGEEGWKDFRNYSYEAYINLRRHSQFILSLFALMLDAGIPDIAIEPDKTLQKLRERMRLDLNDTDAFKHFQMVTDQAISSVTARISENMHAIKIWTTS</sequence>
<keyword evidence="5 8" id="KW-0547">Nucleotide-binding</keyword>
<dbReference type="Gene3D" id="2.60.40.150">
    <property type="entry name" value="C2 domain"/>
    <property type="match status" value="1"/>
</dbReference>
<dbReference type="PROSITE" id="PS00916">
    <property type="entry name" value="PI3_4_KINASE_2"/>
    <property type="match status" value="1"/>
</dbReference>
<gene>
    <name evidence="12" type="ORF">OKIOD_LOCUS7747</name>
</gene>
<dbReference type="PROSITE" id="PS50290">
    <property type="entry name" value="PI3_4_KINASE_3"/>
    <property type="match status" value="1"/>
</dbReference>
<proteinExistence type="inferred from homology"/>
<accession>A0ABN7SPL8</accession>
<dbReference type="PIRSF" id="PIRSF000587">
    <property type="entry name" value="PI3K_Vps34"/>
    <property type="match status" value="1"/>
</dbReference>
<organism evidence="12 13">
    <name type="scientific">Oikopleura dioica</name>
    <name type="common">Tunicate</name>
    <dbReference type="NCBI Taxonomy" id="34765"/>
    <lineage>
        <taxon>Eukaryota</taxon>
        <taxon>Metazoa</taxon>
        <taxon>Chordata</taxon>
        <taxon>Tunicata</taxon>
        <taxon>Appendicularia</taxon>
        <taxon>Copelata</taxon>
        <taxon>Oikopleuridae</taxon>
        <taxon>Oikopleura</taxon>
    </lineage>
</organism>
<dbReference type="SMART" id="SM00145">
    <property type="entry name" value="PI3Ka"/>
    <property type="match status" value="1"/>
</dbReference>
<evidence type="ECO:0000256" key="7">
    <source>
        <dbReference type="ARBA" id="ARBA00022840"/>
    </source>
</evidence>
<reference evidence="12 13" key="1">
    <citation type="submission" date="2021-04" db="EMBL/GenBank/DDBJ databases">
        <authorList>
            <person name="Bliznina A."/>
        </authorList>
    </citation>
    <scope>NUCLEOTIDE SEQUENCE [LARGE SCALE GENOMIC DNA]</scope>
</reference>
<dbReference type="SUPFAM" id="SSF48371">
    <property type="entry name" value="ARM repeat"/>
    <property type="match status" value="1"/>
</dbReference>
<evidence type="ECO:0000256" key="1">
    <source>
        <dbReference type="ARBA" id="ARBA00006209"/>
    </source>
</evidence>
<evidence type="ECO:0000313" key="12">
    <source>
        <dbReference type="EMBL" id="CAG5099033.1"/>
    </source>
</evidence>
<keyword evidence="6 8" id="KW-0418">Kinase</keyword>
<dbReference type="Gene3D" id="3.30.1010.10">
    <property type="entry name" value="Phosphatidylinositol 3-kinase Catalytic Subunit, Chain A, domain 4"/>
    <property type="match status" value="1"/>
</dbReference>
<dbReference type="SUPFAM" id="SSF49562">
    <property type="entry name" value="C2 domain (Calcium/lipid-binding domain, CaLB)"/>
    <property type="match status" value="1"/>
</dbReference>
<evidence type="ECO:0000259" key="10">
    <source>
        <dbReference type="PROSITE" id="PS51545"/>
    </source>
</evidence>
<dbReference type="InterPro" id="IPR002420">
    <property type="entry name" value="PI3K-type_C2_dom"/>
</dbReference>
<dbReference type="SMART" id="SM00142">
    <property type="entry name" value="PI3K_C2"/>
    <property type="match status" value="1"/>
</dbReference>
<dbReference type="SMART" id="SM00146">
    <property type="entry name" value="PI3Kc"/>
    <property type="match status" value="1"/>
</dbReference>
<dbReference type="Pfam" id="PF00613">
    <property type="entry name" value="PI3Ka"/>
    <property type="match status" value="1"/>
</dbReference>
<evidence type="ECO:0000256" key="2">
    <source>
        <dbReference type="ARBA" id="ARBA00012073"/>
    </source>
</evidence>
<feature type="domain" description="PIK helical" evidence="10">
    <location>
        <begin position="298"/>
        <end position="510"/>
    </location>
</feature>
<keyword evidence="7 8" id="KW-0067">ATP-binding</keyword>
<dbReference type="Gene3D" id="1.10.1070.11">
    <property type="entry name" value="Phosphatidylinositol 3-/4-kinase, catalytic domain"/>
    <property type="match status" value="1"/>
</dbReference>
<protein>
    <recommendedName>
        <fullName evidence="3 8">Phosphatidylinositol 3-kinase catalytic subunit type 3</fullName>
        <ecNumber evidence="2 8">2.7.1.137</ecNumber>
    </recommendedName>
</protein>
<evidence type="ECO:0000259" key="11">
    <source>
        <dbReference type="PROSITE" id="PS51547"/>
    </source>
</evidence>
<dbReference type="Pfam" id="PF00454">
    <property type="entry name" value="PI3_PI4_kinase"/>
    <property type="match status" value="2"/>
</dbReference>
<comment type="catalytic activity">
    <reaction evidence="8">
        <text>a 1,2-diacyl-sn-glycero-3-phospho-(1D-myo-inositol) + ATP = a 1,2-diacyl-sn-glycero-3-phospho-(1D-myo-inositol-3-phosphate) + ADP + H(+)</text>
        <dbReference type="Rhea" id="RHEA:12709"/>
        <dbReference type="ChEBI" id="CHEBI:15378"/>
        <dbReference type="ChEBI" id="CHEBI:30616"/>
        <dbReference type="ChEBI" id="CHEBI:57880"/>
        <dbReference type="ChEBI" id="CHEBI:58088"/>
        <dbReference type="ChEBI" id="CHEBI:456216"/>
        <dbReference type="EC" id="2.7.1.137"/>
    </reaction>
</comment>
<evidence type="ECO:0000256" key="6">
    <source>
        <dbReference type="ARBA" id="ARBA00022777"/>
    </source>
</evidence>
<dbReference type="InterPro" id="IPR015433">
    <property type="entry name" value="PI3/4_kinase"/>
</dbReference>
<dbReference type="InterPro" id="IPR008290">
    <property type="entry name" value="PI3K_Vps34"/>
</dbReference>
<dbReference type="EMBL" id="OU015569">
    <property type="protein sequence ID" value="CAG5099033.1"/>
    <property type="molecule type" value="Genomic_DNA"/>
</dbReference>
<dbReference type="PANTHER" id="PTHR10048">
    <property type="entry name" value="PHOSPHATIDYLINOSITOL KINASE"/>
    <property type="match status" value="1"/>
</dbReference>
<keyword evidence="4 8" id="KW-0808">Transferase</keyword>
<dbReference type="InterPro" id="IPR036940">
    <property type="entry name" value="PI3/4_kinase_cat_sf"/>
</dbReference>
<feature type="domain" description="C2 PI3K-type" evidence="11">
    <location>
        <begin position="36"/>
        <end position="187"/>
    </location>
</feature>
<dbReference type="PROSITE" id="PS51547">
    <property type="entry name" value="C2_PI3K"/>
    <property type="match status" value="1"/>
</dbReference>
<dbReference type="PROSITE" id="PS51545">
    <property type="entry name" value="PIK_HELICAL"/>
    <property type="match status" value="1"/>
</dbReference>
<dbReference type="PANTHER" id="PTHR10048:SF7">
    <property type="entry name" value="PHOSPHATIDYLINOSITOL 3-KINASE CATALYTIC SUBUNIT TYPE 3"/>
    <property type="match status" value="1"/>
</dbReference>
<dbReference type="InterPro" id="IPR001263">
    <property type="entry name" value="PI3K_accessory_dom"/>
</dbReference>
<dbReference type="InterPro" id="IPR018936">
    <property type="entry name" value="PI3/4_kinase_CS"/>
</dbReference>
<dbReference type="InterPro" id="IPR035892">
    <property type="entry name" value="C2_domain_sf"/>
</dbReference>
<dbReference type="InterPro" id="IPR000403">
    <property type="entry name" value="PI3/4_kinase_cat_dom"/>
</dbReference>
<dbReference type="PROSITE" id="PS00915">
    <property type="entry name" value="PI3_4_KINASE_1"/>
    <property type="match status" value="1"/>
</dbReference>
<dbReference type="Gene3D" id="1.25.40.70">
    <property type="entry name" value="Phosphatidylinositol 3-kinase, accessory domain (PIK)"/>
    <property type="match status" value="1"/>
</dbReference>
<evidence type="ECO:0000256" key="8">
    <source>
        <dbReference type="PIRNR" id="PIRNR000587"/>
    </source>
</evidence>
<evidence type="ECO:0000256" key="5">
    <source>
        <dbReference type="ARBA" id="ARBA00022741"/>
    </source>
</evidence>